<dbReference type="EMBL" id="JAXQNO010000007">
    <property type="protein sequence ID" value="KAK4794458.1"/>
    <property type="molecule type" value="Genomic_DNA"/>
</dbReference>
<evidence type="ECO:0000256" key="3">
    <source>
        <dbReference type="ARBA" id="ARBA00013247"/>
    </source>
</evidence>
<dbReference type="InterPro" id="IPR003890">
    <property type="entry name" value="MIF4G-like_typ-3"/>
</dbReference>
<dbReference type="AlphaFoldDB" id="A0AAN7LS68"/>
<evidence type="ECO:0000256" key="10">
    <source>
        <dbReference type="ARBA" id="ARBA00022840"/>
    </source>
</evidence>
<keyword evidence="17" id="KW-1185">Reference proteome</keyword>
<dbReference type="Pfam" id="PF02854">
    <property type="entry name" value="MIF4G"/>
    <property type="match status" value="1"/>
</dbReference>
<evidence type="ECO:0000256" key="5">
    <source>
        <dbReference type="ARBA" id="ARBA00022679"/>
    </source>
</evidence>
<evidence type="ECO:0000256" key="11">
    <source>
        <dbReference type="ARBA" id="ARBA00022842"/>
    </source>
</evidence>
<dbReference type="FunFam" id="1.25.40.180:FF:000024">
    <property type="entry name" value="Eukaryotic translation initiation factor 4G"/>
    <property type="match status" value="1"/>
</dbReference>
<evidence type="ECO:0000256" key="1">
    <source>
        <dbReference type="ARBA" id="ARBA00005775"/>
    </source>
</evidence>
<dbReference type="GO" id="GO:0005524">
    <property type="term" value="F:ATP binding"/>
    <property type="evidence" value="ECO:0007669"/>
    <property type="project" value="UniProtKB-KW"/>
</dbReference>
<sequence length="508" mass="57457">MATESNFKQIFDKALMEPTFCEMYANLCSHLSLALPDFTEGDEKINFKRLLVNKCQEEFERDEREELEANKVEEESEVEQSDEQREEKRSKARRRMLGNIRLIGELYKKRMLTENVMHQCTNKLLGQYQIPVEEDLEALCTLMSTVGEMMDHPKAKVYMDAYFDRMMALSNDLTLSSGVRFMLKDLIDLRKNWQQRRKVEGPKKFDELHRGAVQERHTQAGRVGGTRLRIFSGMANPALSQVSSGCIGQFIASCFFTCYLGLELGNITIKRFADGEIYVQLQESVKGCDVYLVQPTCPPANENLMELLIMIDACPRASAKNITAVIPYFGYSRADRETQGRESIAAKLVENLITEAGANRVLACDLRSGESMGYFDIPVEHVYGQHVILDYLASKTICSDDLVVVSPSVMESEEKELNPSTGIQKHVAICQHQGPFLANLAEIHAHAEKLRYHQTGHRDAGLDQKQNPRELPSICHHRLHHFHDDPTKGPCSASQDLGGGLVQRVGIH</sequence>
<evidence type="ECO:0000256" key="9">
    <source>
        <dbReference type="ARBA" id="ARBA00022777"/>
    </source>
</evidence>
<evidence type="ECO:0000313" key="16">
    <source>
        <dbReference type="EMBL" id="KAK4794458.1"/>
    </source>
</evidence>
<feature type="compositionally biased region" description="Basic and acidic residues" evidence="14">
    <location>
        <begin position="62"/>
        <end position="73"/>
    </location>
</feature>
<evidence type="ECO:0000256" key="2">
    <source>
        <dbReference type="ARBA" id="ARBA00006478"/>
    </source>
</evidence>
<dbReference type="InterPro" id="IPR016024">
    <property type="entry name" value="ARM-type_fold"/>
</dbReference>
<dbReference type="PANTHER" id="PTHR23253:SF9">
    <property type="entry name" value="EUKARYOTIC TRANSLATION INITIATION FACTOR 4 GAMMA 2"/>
    <property type="match status" value="1"/>
</dbReference>
<proteinExistence type="inferred from homology"/>
<dbReference type="PANTHER" id="PTHR23253">
    <property type="entry name" value="EUKARYOTIC TRANSLATION INITIATION FACTOR 4 GAMMA"/>
    <property type="match status" value="1"/>
</dbReference>
<keyword evidence="4" id="KW-0396">Initiation factor</keyword>
<evidence type="ECO:0000256" key="13">
    <source>
        <dbReference type="ARBA" id="ARBA00049535"/>
    </source>
</evidence>
<dbReference type="Gene3D" id="3.40.50.2020">
    <property type="match status" value="1"/>
</dbReference>
<dbReference type="GO" id="GO:0016281">
    <property type="term" value="C:eukaryotic translation initiation factor 4F complex"/>
    <property type="evidence" value="ECO:0007669"/>
    <property type="project" value="TreeGrafter"/>
</dbReference>
<keyword evidence="6" id="KW-0479">Metal-binding</keyword>
<comment type="similarity">
    <text evidence="1">Belongs to the eukaryotic initiation factor 4G family.</text>
</comment>
<dbReference type="SUPFAM" id="SSF53271">
    <property type="entry name" value="PRTase-like"/>
    <property type="match status" value="1"/>
</dbReference>
<keyword evidence="12" id="KW-0648">Protein biosynthesis</keyword>
<evidence type="ECO:0000259" key="15">
    <source>
        <dbReference type="SMART" id="SM00543"/>
    </source>
</evidence>
<dbReference type="FunFam" id="3.40.50.2020:FF:000007">
    <property type="entry name" value="Ribose-phosphate pyrophosphokinase"/>
    <property type="match status" value="1"/>
</dbReference>
<feature type="region of interest" description="Disordered" evidence="14">
    <location>
        <begin position="62"/>
        <end position="92"/>
    </location>
</feature>
<dbReference type="SMART" id="SM01400">
    <property type="entry name" value="Pribosyltran_N"/>
    <property type="match status" value="1"/>
</dbReference>
<keyword evidence="11" id="KW-0460">Magnesium</keyword>
<dbReference type="Gene3D" id="1.25.40.180">
    <property type="match status" value="1"/>
</dbReference>
<dbReference type="GO" id="GO:0003729">
    <property type="term" value="F:mRNA binding"/>
    <property type="evidence" value="ECO:0007669"/>
    <property type="project" value="TreeGrafter"/>
</dbReference>
<comment type="catalytic activity">
    <reaction evidence="13">
        <text>D-ribose 5-phosphate + ATP = 5-phospho-alpha-D-ribose 1-diphosphate + AMP + H(+)</text>
        <dbReference type="Rhea" id="RHEA:15609"/>
        <dbReference type="ChEBI" id="CHEBI:15378"/>
        <dbReference type="ChEBI" id="CHEBI:30616"/>
        <dbReference type="ChEBI" id="CHEBI:58017"/>
        <dbReference type="ChEBI" id="CHEBI:78346"/>
        <dbReference type="ChEBI" id="CHEBI:456215"/>
        <dbReference type="EC" id="2.7.6.1"/>
    </reaction>
</comment>
<dbReference type="InterPro" id="IPR029057">
    <property type="entry name" value="PRTase-like"/>
</dbReference>
<keyword evidence="7" id="KW-0545">Nucleotide biosynthesis</keyword>
<evidence type="ECO:0000256" key="12">
    <source>
        <dbReference type="ARBA" id="ARBA00022917"/>
    </source>
</evidence>
<dbReference type="GO" id="GO:0009165">
    <property type="term" value="P:nucleotide biosynthetic process"/>
    <property type="evidence" value="ECO:0007669"/>
    <property type="project" value="UniProtKB-KW"/>
</dbReference>
<dbReference type="GO" id="GO:0003743">
    <property type="term" value="F:translation initiation factor activity"/>
    <property type="evidence" value="ECO:0007669"/>
    <property type="project" value="UniProtKB-KW"/>
</dbReference>
<dbReference type="SUPFAM" id="SSF48371">
    <property type="entry name" value="ARM repeat"/>
    <property type="match status" value="1"/>
</dbReference>
<dbReference type="EC" id="2.7.6.1" evidence="3"/>
<feature type="domain" description="MIF4G" evidence="15">
    <location>
        <begin position="1"/>
        <end position="193"/>
    </location>
</feature>
<dbReference type="InterPro" id="IPR005946">
    <property type="entry name" value="Rib-P_diPkinase"/>
</dbReference>
<dbReference type="NCBIfam" id="TIGR01251">
    <property type="entry name" value="ribP_PPkin"/>
    <property type="match status" value="1"/>
</dbReference>
<dbReference type="Proteomes" id="UP001346149">
    <property type="component" value="Unassembled WGS sequence"/>
</dbReference>
<dbReference type="SMART" id="SM00543">
    <property type="entry name" value="MIF4G"/>
    <property type="match status" value="1"/>
</dbReference>
<keyword evidence="10" id="KW-0067">ATP-binding</keyword>
<reference evidence="16 17" key="1">
    <citation type="journal article" date="2023" name="Hortic Res">
        <title>Pangenome of water caltrop reveals structural variations and asymmetric subgenome divergence after allopolyploidization.</title>
        <authorList>
            <person name="Zhang X."/>
            <person name="Chen Y."/>
            <person name="Wang L."/>
            <person name="Yuan Y."/>
            <person name="Fang M."/>
            <person name="Shi L."/>
            <person name="Lu R."/>
            <person name="Comes H.P."/>
            <person name="Ma Y."/>
            <person name="Chen Y."/>
            <person name="Huang G."/>
            <person name="Zhou Y."/>
            <person name="Zheng Z."/>
            <person name="Qiu Y."/>
        </authorList>
    </citation>
    <scope>NUCLEOTIDE SEQUENCE [LARGE SCALE GENOMIC DNA]</scope>
    <source>
        <strain evidence="16">F231</strain>
    </source>
</reference>
<protein>
    <recommendedName>
        <fullName evidence="3">ribose-phosphate diphosphokinase</fullName>
        <ecNumber evidence="3">2.7.6.1</ecNumber>
    </recommendedName>
</protein>
<keyword evidence="8" id="KW-0547">Nucleotide-binding</keyword>
<accession>A0AAN7LS68</accession>
<keyword evidence="5" id="KW-0808">Transferase</keyword>
<evidence type="ECO:0000256" key="4">
    <source>
        <dbReference type="ARBA" id="ARBA00022540"/>
    </source>
</evidence>
<dbReference type="InterPro" id="IPR029099">
    <property type="entry name" value="Pribosyltran_N"/>
</dbReference>
<evidence type="ECO:0000256" key="14">
    <source>
        <dbReference type="SAM" id="MobiDB-lite"/>
    </source>
</evidence>
<evidence type="ECO:0000313" key="17">
    <source>
        <dbReference type="Proteomes" id="UP001346149"/>
    </source>
</evidence>
<comment type="similarity">
    <text evidence="2">Belongs to the ribose-phosphate pyrophosphokinase family.</text>
</comment>
<dbReference type="Pfam" id="PF13793">
    <property type="entry name" value="Pribosyltran_N"/>
    <property type="match status" value="1"/>
</dbReference>
<evidence type="ECO:0000256" key="6">
    <source>
        <dbReference type="ARBA" id="ARBA00022723"/>
    </source>
</evidence>
<name>A0AAN7LS68_TRANT</name>
<dbReference type="GO" id="GO:0016301">
    <property type="term" value="F:kinase activity"/>
    <property type="evidence" value="ECO:0007669"/>
    <property type="project" value="UniProtKB-KW"/>
</dbReference>
<keyword evidence="9" id="KW-0418">Kinase</keyword>
<evidence type="ECO:0000256" key="7">
    <source>
        <dbReference type="ARBA" id="ARBA00022727"/>
    </source>
</evidence>
<comment type="caution">
    <text evidence="16">The sequence shown here is derived from an EMBL/GenBank/DDBJ whole genome shotgun (WGS) entry which is preliminary data.</text>
</comment>
<dbReference type="GO" id="GO:0004749">
    <property type="term" value="F:ribose phosphate diphosphokinase activity"/>
    <property type="evidence" value="ECO:0007669"/>
    <property type="project" value="UniProtKB-EC"/>
</dbReference>
<dbReference type="GO" id="GO:0000287">
    <property type="term" value="F:magnesium ion binding"/>
    <property type="evidence" value="ECO:0007669"/>
    <property type="project" value="InterPro"/>
</dbReference>
<evidence type="ECO:0000256" key="8">
    <source>
        <dbReference type="ARBA" id="ARBA00022741"/>
    </source>
</evidence>
<organism evidence="16 17">
    <name type="scientific">Trapa natans</name>
    <name type="common">Water chestnut</name>
    <dbReference type="NCBI Taxonomy" id="22666"/>
    <lineage>
        <taxon>Eukaryota</taxon>
        <taxon>Viridiplantae</taxon>
        <taxon>Streptophyta</taxon>
        <taxon>Embryophyta</taxon>
        <taxon>Tracheophyta</taxon>
        <taxon>Spermatophyta</taxon>
        <taxon>Magnoliopsida</taxon>
        <taxon>eudicotyledons</taxon>
        <taxon>Gunneridae</taxon>
        <taxon>Pentapetalae</taxon>
        <taxon>rosids</taxon>
        <taxon>malvids</taxon>
        <taxon>Myrtales</taxon>
        <taxon>Lythraceae</taxon>
        <taxon>Trapa</taxon>
    </lineage>
</organism>
<gene>
    <name evidence="16" type="ORF">SAY86_012452</name>
</gene>